<dbReference type="GO" id="GO:0006950">
    <property type="term" value="P:response to stress"/>
    <property type="evidence" value="ECO:0007669"/>
    <property type="project" value="UniProtKB-ARBA"/>
</dbReference>
<comment type="cofactor">
    <cofactor evidence="4">
        <name>Zn(2+)</name>
        <dbReference type="ChEBI" id="CHEBI:29105"/>
    </cofactor>
    <text evidence="4">Binds 1 zinc ion.</text>
</comment>
<dbReference type="RefSeq" id="WP_089800990.1">
    <property type="nucleotide sequence ID" value="NZ_BJYE01000010.1"/>
</dbReference>
<feature type="binding site" evidence="4">
    <location>
        <position position="67"/>
    </location>
    <ligand>
        <name>Zn(2+)</name>
        <dbReference type="ChEBI" id="CHEBI:29105"/>
    </ligand>
</feature>
<name>A0A511X119_9BACI</name>
<dbReference type="NCBIfam" id="NF003339">
    <property type="entry name" value="PRK04351.1"/>
    <property type="match status" value="1"/>
</dbReference>
<keyword evidence="2 4" id="KW-0479">Metal-binding</keyword>
<sequence>MTDNDLQRLVADISLKYFYRPFRHRAVFNNRLRTTGGRYLLRSHYIEINPKYLTECGKEELIGIIKHELCHYHLHLENKGYQHKDRDFKQLMKETGAPRHCQLLPSELHRKKRQSAKRYLYTCLSCGLNYERKRRMNPARYRCGKCEGKLSEQML</sequence>
<keyword evidence="1 4" id="KW-0963">Cytoplasm</keyword>
<dbReference type="HAMAP" id="MF_00745">
    <property type="entry name" value="SprT_like"/>
    <property type="match status" value="1"/>
</dbReference>
<dbReference type="GO" id="GO:0008270">
    <property type="term" value="F:zinc ion binding"/>
    <property type="evidence" value="ECO:0007669"/>
    <property type="project" value="UniProtKB-UniRule"/>
</dbReference>
<organism evidence="6 7">
    <name type="scientific">Halolactibacillus alkaliphilus</name>
    <dbReference type="NCBI Taxonomy" id="442899"/>
    <lineage>
        <taxon>Bacteria</taxon>
        <taxon>Bacillati</taxon>
        <taxon>Bacillota</taxon>
        <taxon>Bacilli</taxon>
        <taxon>Bacillales</taxon>
        <taxon>Bacillaceae</taxon>
        <taxon>Halolactibacillus</taxon>
    </lineage>
</organism>
<proteinExistence type="inferred from homology"/>
<dbReference type="STRING" id="442899.SAMN05720591_10912"/>
<protein>
    <recommendedName>
        <fullName evidence="4">Protein SprT-like</fullName>
    </recommendedName>
</protein>
<feature type="domain" description="SprT-like" evidence="5">
    <location>
        <begin position="4"/>
        <end position="153"/>
    </location>
</feature>
<dbReference type="OrthoDB" id="9799909at2"/>
<accession>A0A511X119</accession>
<comment type="subcellular location">
    <subcellularLocation>
        <location evidence="4">Cytoplasm</location>
    </subcellularLocation>
</comment>
<dbReference type="InterPro" id="IPR006640">
    <property type="entry name" value="SprT-like_domain"/>
</dbReference>
<evidence type="ECO:0000256" key="1">
    <source>
        <dbReference type="ARBA" id="ARBA00022490"/>
    </source>
</evidence>
<keyword evidence="7" id="KW-1185">Reference proteome</keyword>
<comment type="similarity">
    <text evidence="4">Belongs to the SprT family.</text>
</comment>
<dbReference type="Pfam" id="PF10263">
    <property type="entry name" value="SprT-like"/>
    <property type="match status" value="1"/>
</dbReference>
<evidence type="ECO:0000256" key="3">
    <source>
        <dbReference type="ARBA" id="ARBA00022833"/>
    </source>
</evidence>
<dbReference type="Proteomes" id="UP000321400">
    <property type="component" value="Unassembled WGS sequence"/>
</dbReference>
<evidence type="ECO:0000313" key="6">
    <source>
        <dbReference type="EMBL" id="GEN56646.1"/>
    </source>
</evidence>
<evidence type="ECO:0000256" key="4">
    <source>
        <dbReference type="HAMAP-Rule" id="MF_00745"/>
    </source>
</evidence>
<evidence type="ECO:0000259" key="5">
    <source>
        <dbReference type="SMART" id="SM00731"/>
    </source>
</evidence>
<dbReference type="SMART" id="SM00731">
    <property type="entry name" value="SprT"/>
    <property type="match status" value="1"/>
</dbReference>
<dbReference type="EMBL" id="BJYE01000010">
    <property type="protein sequence ID" value="GEN56646.1"/>
    <property type="molecule type" value="Genomic_DNA"/>
</dbReference>
<evidence type="ECO:0000313" key="7">
    <source>
        <dbReference type="Proteomes" id="UP000321400"/>
    </source>
</evidence>
<feature type="binding site" evidence="4">
    <location>
        <position position="71"/>
    </location>
    <ligand>
        <name>Zn(2+)</name>
        <dbReference type="ChEBI" id="CHEBI:29105"/>
    </ligand>
</feature>
<evidence type="ECO:0000256" key="2">
    <source>
        <dbReference type="ARBA" id="ARBA00022723"/>
    </source>
</evidence>
<dbReference type="InterPro" id="IPR023524">
    <property type="entry name" value="Uncharacterised_SprT-like"/>
</dbReference>
<dbReference type="Pfam" id="PF17283">
    <property type="entry name" value="Zn_ribbon_SprT"/>
    <property type="match status" value="1"/>
</dbReference>
<comment type="caution">
    <text evidence="6">The sequence shown here is derived from an EMBL/GenBank/DDBJ whole genome shotgun (WGS) entry which is preliminary data.</text>
</comment>
<reference evidence="6 7" key="1">
    <citation type="submission" date="2019-07" db="EMBL/GenBank/DDBJ databases">
        <title>Whole genome shotgun sequence of Halolactibacillus alkaliphilus NBRC 103919.</title>
        <authorList>
            <person name="Hosoyama A."/>
            <person name="Uohara A."/>
            <person name="Ohji S."/>
            <person name="Ichikawa N."/>
        </authorList>
    </citation>
    <scope>NUCLEOTIDE SEQUENCE [LARGE SCALE GENOMIC DNA]</scope>
    <source>
        <strain evidence="6 7">NBRC 103919</strain>
    </source>
</reference>
<keyword evidence="3 4" id="KW-0862">Zinc</keyword>
<gene>
    <name evidence="6" type="primary">ydcK</name>
    <name evidence="6" type="ORF">HAL01_11100</name>
</gene>
<dbReference type="AlphaFoldDB" id="A0A511X119"/>
<feature type="active site" evidence="4">
    <location>
        <position position="68"/>
    </location>
</feature>
<dbReference type="GO" id="GO:0005737">
    <property type="term" value="C:cytoplasm"/>
    <property type="evidence" value="ECO:0007669"/>
    <property type="project" value="UniProtKB-SubCell"/>
</dbReference>
<dbReference type="InterPro" id="IPR035240">
    <property type="entry name" value="SprT_Zn_ribbon"/>
</dbReference>